<evidence type="ECO:0000256" key="2">
    <source>
        <dbReference type="ARBA" id="ARBA00022692"/>
    </source>
</evidence>
<protein>
    <submittedName>
        <fullName evidence="8">EamA-like transporter family protein</fullName>
    </submittedName>
</protein>
<dbReference type="PANTHER" id="PTHR32322:SF9">
    <property type="entry name" value="AMINO-ACID METABOLITE EFFLUX PUMP-RELATED"/>
    <property type="match status" value="1"/>
</dbReference>
<feature type="transmembrane region" description="Helical" evidence="5">
    <location>
        <begin position="115"/>
        <end position="133"/>
    </location>
</feature>
<sequence length="278" mass="27649">MKTVLLTLLVMCAFAANSVLNRAAVGAGHIGSMDFAALRLVSGAAVLGVLASVSGGRRWLGAFRAVNVGALALYMLAFSLAYRALPAGAGALILFGTVQITMFGGAVSGGEAVPWQRWIGAALALLGLGWMFLPGTGGLPLPATIAMAAAGIGWGVYSLRGRAGGPPIDTTAASFLGAVPLALVAWALAPDAALNGTGVMLAILSGAATSGLGYALWYSVLPALGATRAALWQLTVPVIAVVGGVALLGEAVTARLVLSCALVVGGVAFGLAAPRRQT</sequence>
<comment type="subcellular location">
    <subcellularLocation>
        <location evidence="1">Membrane</location>
        <topology evidence="1">Multi-pass membrane protein</topology>
    </subcellularLocation>
</comment>
<feature type="domain" description="EamA" evidence="7">
    <location>
        <begin position="145"/>
        <end position="269"/>
    </location>
</feature>
<feature type="transmembrane region" description="Helical" evidence="5">
    <location>
        <begin position="139"/>
        <end position="159"/>
    </location>
</feature>
<dbReference type="InterPro" id="IPR000620">
    <property type="entry name" value="EamA_dom"/>
</dbReference>
<keyword evidence="2 5" id="KW-0812">Transmembrane</keyword>
<feature type="signal peptide" evidence="6">
    <location>
        <begin position="1"/>
        <end position="15"/>
    </location>
</feature>
<feature type="transmembrane region" description="Helical" evidence="5">
    <location>
        <begin position="88"/>
        <end position="108"/>
    </location>
</feature>
<feature type="transmembrane region" description="Helical" evidence="5">
    <location>
        <begin position="65"/>
        <end position="82"/>
    </location>
</feature>
<organism evidence="8 9">
    <name type="scientific">Palleronia marisminoris</name>
    <dbReference type="NCBI Taxonomy" id="315423"/>
    <lineage>
        <taxon>Bacteria</taxon>
        <taxon>Pseudomonadati</taxon>
        <taxon>Pseudomonadota</taxon>
        <taxon>Alphaproteobacteria</taxon>
        <taxon>Rhodobacterales</taxon>
        <taxon>Roseobacteraceae</taxon>
        <taxon>Palleronia</taxon>
    </lineage>
</organism>
<keyword evidence="4 5" id="KW-0472">Membrane</keyword>
<dbReference type="AlphaFoldDB" id="A0A1Y5RXE2"/>
<reference evidence="8 9" key="1">
    <citation type="submission" date="2017-03" db="EMBL/GenBank/DDBJ databases">
        <authorList>
            <person name="Afonso C.L."/>
            <person name="Miller P.J."/>
            <person name="Scott M.A."/>
            <person name="Spackman E."/>
            <person name="Goraichik I."/>
            <person name="Dimitrov K.M."/>
            <person name="Suarez D.L."/>
            <person name="Swayne D.E."/>
        </authorList>
    </citation>
    <scope>NUCLEOTIDE SEQUENCE [LARGE SCALE GENOMIC DNA]</scope>
    <source>
        <strain evidence="8 9">CECT 7066</strain>
    </source>
</reference>
<feature type="transmembrane region" description="Helical" evidence="5">
    <location>
        <begin position="229"/>
        <end position="248"/>
    </location>
</feature>
<name>A0A1Y5RXE2_9RHOB</name>
<dbReference type="PANTHER" id="PTHR32322">
    <property type="entry name" value="INNER MEMBRANE TRANSPORTER"/>
    <property type="match status" value="1"/>
</dbReference>
<dbReference type="OrthoDB" id="321830at2"/>
<dbReference type="STRING" id="315423.SAMN04488020_102178"/>
<evidence type="ECO:0000256" key="5">
    <source>
        <dbReference type="SAM" id="Phobius"/>
    </source>
</evidence>
<feature type="transmembrane region" description="Helical" evidence="5">
    <location>
        <begin position="36"/>
        <end position="53"/>
    </location>
</feature>
<keyword evidence="6" id="KW-0732">Signal</keyword>
<feature type="transmembrane region" description="Helical" evidence="5">
    <location>
        <begin position="171"/>
        <end position="189"/>
    </location>
</feature>
<feature type="chain" id="PRO_5012283187" evidence="6">
    <location>
        <begin position="16"/>
        <end position="278"/>
    </location>
</feature>
<dbReference type="InterPro" id="IPR050638">
    <property type="entry name" value="AA-Vitamin_Transporters"/>
</dbReference>
<dbReference type="EMBL" id="FWFV01000002">
    <property type="protein sequence ID" value="SLN27822.1"/>
    <property type="molecule type" value="Genomic_DNA"/>
</dbReference>
<accession>A0A1Y5RXE2</accession>
<proteinExistence type="predicted"/>
<keyword evidence="9" id="KW-1185">Reference proteome</keyword>
<dbReference type="RefSeq" id="WP_085853118.1">
    <property type="nucleotide sequence ID" value="NZ_FOPF01000002.1"/>
</dbReference>
<evidence type="ECO:0000256" key="3">
    <source>
        <dbReference type="ARBA" id="ARBA00022989"/>
    </source>
</evidence>
<feature type="transmembrane region" description="Helical" evidence="5">
    <location>
        <begin position="254"/>
        <end position="273"/>
    </location>
</feature>
<dbReference type="Pfam" id="PF00892">
    <property type="entry name" value="EamA"/>
    <property type="match status" value="1"/>
</dbReference>
<feature type="transmembrane region" description="Helical" evidence="5">
    <location>
        <begin position="195"/>
        <end position="217"/>
    </location>
</feature>
<evidence type="ECO:0000313" key="8">
    <source>
        <dbReference type="EMBL" id="SLN27822.1"/>
    </source>
</evidence>
<evidence type="ECO:0000256" key="4">
    <source>
        <dbReference type="ARBA" id="ARBA00023136"/>
    </source>
</evidence>
<gene>
    <name evidence="8" type="ORF">PAM7066_01103</name>
</gene>
<dbReference type="InterPro" id="IPR037185">
    <property type="entry name" value="EmrE-like"/>
</dbReference>
<dbReference type="Proteomes" id="UP000193870">
    <property type="component" value="Unassembled WGS sequence"/>
</dbReference>
<evidence type="ECO:0000259" key="7">
    <source>
        <dbReference type="Pfam" id="PF00892"/>
    </source>
</evidence>
<evidence type="ECO:0000256" key="6">
    <source>
        <dbReference type="SAM" id="SignalP"/>
    </source>
</evidence>
<dbReference type="GO" id="GO:0016020">
    <property type="term" value="C:membrane"/>
    <property type="evidence" value="ECO:0007669"/>
    <property type="project" value="UniProtKB-SubCell"/>
</dbReference>
<evidence type="ECO:0000256" key="1">
    <source>
        <dbReference type="ARBA" id="ARBA00004141"/>
    </source>
</evidence>
<evidence type="ECO:0000313" key="9">
    <source>
        <dbReference type="Proteomes" id="UP000193870"/>
    </source>
</evidence>
<dbReference type="SUPFAM" id="SSF103481">
    <property type="entry name" value="Multidrug resistance efflux transporter EmrE"/>
    <property type="match status" value="2"/>
</dbReference>
<keyword evidence="3 5" id="KW-1133">Transmembrane helix</keyword>